<comment type="caution">
    <text evidence="2">The sequence shown here is derived from an EMBL/GenBank/DDBJ whole genome shotgun (WGS) entry which is preliminary data.</text>
</comment>
<accession>A0A5C7DSK3</accession>
<reference evidence="2 3" key="1">
    <citation type="submission" date="2019-07" db="EMBL/GenBank/DDBJ databases">
        <title>Rapid identification of Enteric Bacteria from Whole Genome Sequences (WGS) using Average Nucleotide Identity (ANI).</title>
        <authorList>
            <person name="Lane C."/>
        </authorList>
    </citation>
    <scope>NUCLEOTIDE SEQUENCE [LARGE SCALE GENOMIC DNA]</scope>
    <source>
        <strain evidence="2 3">2016D-0084</strain>
    </source>
</reference>
<proteinExistence type="predicted"/>
<gene>
    <name evidence="2" type="ORF">FPD38_07745</name>
</gene>
<dbReference type="RefSeq" id="WP_147556197.1">
    <property type="nucleotide sequence ID" value="NZ_VOWJ01000033.1"/>
</dbReference>
<protein>
    <submittedName>
        <fullName evidence="2">Motility associated factor glycosyltransferase family protein</fullName>
    </submittedName>
</protein>
<dbReference type="PANTHER" id="PTHR41786">
    <property type="entry name" value="MOTILITY ACCESSORY FACTOR MAF"/>
    <property type="match status" value="1"/>
</dbReference>
<organism evidence="2 3">
    <name type="scientific">Campylobacter volucris</name>
    <dbReference type="NCBI Taxonomy" id="1031542"/>
    <lineage>
        <taxon>Bacteria</taxon>
        <taxon>Pseudomonadati</taxon>
        <taxon>Campylobacterota</taxon>
        <taxon>Epsilonproteobacteria</taxon>
        <taxon>Campylobacterales</taxon>
        <taxon>Campylobacteraceae</taxon>
        <taxon>Campylobacter</taxon>
    </lineage>
</organism>
<evidence type="ECO:0000313" key="2">
    <source>
        <dbReference type="EMBL" id="TXE85869.1"/>
    </source>
</evidence>
<keyword evidence="2" id="KW-0808">Transferase</keyword>
<dbReference type="AlphaFoldDB" id="A0A5C7DSK3"/>
<dbReference type="Proteomes" id="UP000321629">
    <property type="component" value="Unassembled WGS sequence"/>
</dbReference>
<dbReference type="PANTHER" id="PTHR41786:SF1">
    <property type="entry name" value="6-HYDROXYMETHYLPTERIN DIPHOSPHOKINASE MPTE-LIKE DOMAIN-CONTAINING PROTEIN"/>
    <property type="match status" value="1"/>
</dbReference>
<name>A0A5C7DSK3_9BACT</name>
<dbReference type="GO" id="GO:0016740">
    <property type="term" value="F:transferase activity"/>
    <property type="evidence" value="ECO:0007669"/>
    <property type="project" value="UniProtKB-KW"/>
</dbReference>
<dbReference type="Pfam" id="PF01973">
    <property type="entry name" value="MptE-like"/>
    <property type="match status" value="1"/>
</dbReference>
<evidence type="ECO:0000313" key="3">
    <source>
        <dbReference type="Proteomes" id="UP000321629"/>
    </source>
</evidence>
<dbReference type="InterPro" id="IPR002826">
    <property type="entry name" value="MptE-like"/>
</dbReference>
<evidence type="ECO:0000259" key="1">
    <source>
        <dbReference type="Pfam" id="PF01973"/>
    </source>
</evidence>
<feature type="domain" description="6-hydroxymethylpterin diphosphokinase MptE-like" evidence="1">
    <location>
        <begin position="206"/>
        <end position="381"/>
    </location>
</feature>
<sequence length="626" mass="73211">MKTEIFKKNLKSLKGSEYKNLKQKLSKIKESKDYAYEFGKDPLHCNIIFQNSKLLYNKNPLNELEEKLAFFNENYARYPILFFYGLGNGILYKSLLTNKKHERIIVFERDLELMFLVLSMIDFSKEFAQGRFILIHTKEMTYTKSDMLCSFLDLFLKTYNLHIHCEFYEEQKEEIRFINNLNSQAIKSLALRRGNDPIDAMQGIEQFVLNIPKMLTHPSFKELKEKRSNKSKNAILVATGPSLKKQLPLLKQYASKATIFCADSAYPILAKEGIKPDYVCMLERDDFTSSCFDNDFKDFDKDITFILVSLVHKNSINFLEKNKRKYILISRSMPFAYSLGLHDFGYVSGGMSVAHLNYEIAITLGHENIILIGQDLAYSNDGKTHSEGFLHEDYHEGDFERDKDKYKIKAYGGKGLVQSSEVWVLFKQVFENLIQRYKNVKIYNATEGGARIEGTIEKSFKKLCEDLLTKDLKKPFTKLHNLKRKESEILMLQAYKQIKKNIKASQIFLKECNKLFKALNYKSKIRYTFDELNLKIDRLKEKIESQQYIFLRDAISPSLFHLESTFSNIYVYNMHNESDRQNKLVAWIEAHKAWTEEISELVLVQEKALKIAIMPLQDILEKRNLI</sequence>
<dbReference type="EMBL" id="VOWJ01000033">
    <property type="protein sequence ID" value="TXE85869.1"/>
    <property type="molecule type" value="Genomic_DNA"/>
</dbReference>